<dbReference type="Pfam" id="PF05135">
    <property type="entry name" value="Phage_connect_1"/>
    <property type="match status" value="1"/>
</dbReference>
<dbReference type="EMBL" id="JAPZLT010000001">
    <property type="protein sequence ID" value="MCZ7907750.1"/>
    <property type="molecule type" value="Genomic_DNA"/>
</dbReference>
<keyword evidence="2" id="KW-1185">Reference proteome</keyword>
<dbReference type="NCBIfam" id="TIGR01560">
    <property type="entry name" value="put_DNA_pack"/>
    <property type="match status" value="1"/>
</dbReference>
<evidence type="ECO:0000313" key="2">
    <source>
        <dbReference type="Proteomes" id="UP001151309"/>
    </source>
</evidence>
<dbReference type="InterPro" id="IPR006450">
    <property type="entry name" value="Phage_HK97_gp6-like"/>
</dbReference>
<gene>
    <name evidence="1" type="ORF">O9X94_00390</name>
</gene>
<protein>
    <submittedName>
        <fullName evidence="1">Head-tail connector protein</fullName>
    </submittedName>
</protein>
<reference evidence="1" key="1">
    <citation type="submission" date="2022-12" db="EMBL/GenBank/DDBJ databases">
        <title>Draft genome sequences of 22 rhizogenic Agrobacterium biovar 1 strains, the causative agent of hairy root disease.</title>
        <authorList>
            <person name="Kim N."/>
            <person name="Vargas P."/>
            <person name="Rediers H."/>
        </authorList>
    </citation>
    <scope>NUCLEOTIDE SEQUENCE</scope>
    <source>
        <strain evidence="1">ST07.17.026</strain>
    </source>
</reference>
<dbReference type="Proteomes" id="UP001151309">
    <property type="component" value="Unassembled WGS sequence"/>
</dbReference>
<name>A0A9X3HIH0_9HYPH</name>
<dbReference type="Gene3D" id="1.10.3230.30">
    <property type="entry name" value="Phage gp6-like head-tail connector protein"/>
    <property type="match status" value="1"/>
</dbReference>
<comment type="caution">
    <text evidence="1">The sequence shown here is derived from an EMBL/GenBank/DDBJ whole genome shotgun (WGS) entry which is preliminary data.</text>
</comment>
<dbReference type="CDD" id="cd08054">
    <property type="entry name" value="gp6"/>
    <property type="match status" value="1"/>
</dbReference>
<dbReference type="RefSeq" id="WP_269830325.1">
    <property type="nucleotide sequence ID" value="NZ_JAPZLT010000001.1"/>
</dbReference>
<dbReference type="AlphaFoldDB" id="A0A9X3HIH0"/>
<evidence type="ECO:0000313" key="1">
    <source>
        <dbReference type="EMBL" id="MCZ7907750.1"/>
    </source>
</evidence>
<dbReference type="InterPro" id="IPR021146">
    <property type="entry name" value="Phage_gp6-like_head-tail"/>
</dbReference>
<sequence length="100" mass="10996">MSAVSLDLAKQHMKVDGNAEDELISLYLDAAETWCGNYLGKPIADLDPVPADVKHAILKLVSFYYEVRSLATFGLSVDMAPQGVTAILSSYRERWFGDGE</sequence>
<accession>A0A9X3HIH0</accession>
<proteinExistence type="predicted"/>
<organism evidence="1 2">
    <name type="scientific">Agrobacterium leguminum</name>
    <dbReference type="NCBI Taxonomy" id="2792015"/>
    <lineage>
        <taxon>Bacteria</taxon>
        <taxon>Pseudomonadati</taxon>
        <taxon>Pseudomonadota</taxon>
        <taxon>Alphaproteobacteria</taxon>
        <taxon>Hyphomicrobiales</taxon>
        <taxon>Rhizobiaceae</taxon>
        <taxon>Rhizobium/Agrobacterium group</taxon>
        <taxon>Agrobacterium</taxon>
    </lineage>
</organism>